<dbReference type="GO" id="GO:0016405">
    <property type="term" value="F:CoA-ligase activity"/>
    <property type="evidence" value="ECO:0007669"/>
    <property type="project" value="TreeGrafter"/>
</dbReference>
<comment type="similarity">
    <text evidence="1">Belongs to the ATP-dependent AMP-binding enzyme family.</text>
</comment>
<comment type="caution">
    <text evidence="5">The sequence shown here is derived from an EMBL/GenBank/DDBJ whole genome shotgun (WGS) entry which is preliminary data.</text>
</comment>
<dbReference type="FunCoup" id="A0A369JVQ6">
    <property type="interactions" value="322"/>
</dbReference>
<dbReference type="SUPFAM" id="SSF56801">
    <property type="entry name" value="Acetyl-CoA synthetase-like"/>
    <property type="match status" value="1"/>
</dbReference>
<dbReference type="InParanoid" id="A0A369JVQ6"/>
<evidence type="ECO:0000256" key="1">
    <source>
        <dbReference type="ARBA" id="ARBA00006432"/>
    </source>
</evidence>
<dbReference type="InterPro" id="IPR020845">
    <property type="entry name" value="AMP-binding_CS"/>
</dbReference>
<dbReference type="AlphaFoldDB" id="A0A369JVQ6"/>
<dbReference type="OrthoDB" id="1898221at2759"/>
<feature type="domain" description="AMP-binding enzyme C-terminal" evidence="4">
    <location>
        <begin position="483"/>
        <end position="568"/>
    </location>
</feature>
<dbReference type="Pfam" id="PF00501">
    <property type="entry name" value="AMP-binding"/>
    <property type="match status" value="1"/>
</dbReference>
<dbReference type="STRING" id="39966.A0A369JVQ6"/>
<sequence length="596" mass="64588">MAPRIYTSPVPSVPLVSTSVFTHLFASPSGDPNTIGGYPGSAKAFIDAETGTTLTRAQTKNLALSLGYGLRNHPNTGARRGDVVLVYSPNSLSWPILLFGAVAAGLRCTLANSAYNVKELTFQYTDSGARLVLTSEEGLPTVLEVFKQLGVSKAEAEKRIIVLGAGLQWAGGLAAPDKPETAGFLHLHDLLTLGALEQEEKFEGKDADETVYICYSSGTTGKPKGVETTHRNITSVLQIVKTTFPELNMGVDSVLGILPFYHIYGAVKLVHFPWTRGAPVVIQARFDPEKFCASIERYKITMALIVPPVLVVLARHPAVDKYDVSSLASLFSGAAPLGAALVKQVTERLERRRKGKGSVAILQGYGLTETSPTSHLLPVGDAMRKVGSIGILLPNLEARLLVDGDGNGDIEAKEGEAGELWLRGPTIMKGYLNNPTATKESITPDGWFKTGDIAIRDSEGFYYIVDRRKELIKYKGFQVPPAELESLLLTHPDIADAAVIGVESAKEATELPRAYVVHANPEKVKTEAAKITFQQSVRKWTQEQVARHKYLRGGVVVIDSIPKSPAGKILRRELRERAKTELAGRDPGDDEFKAKL</sequence>
<dbReference type="PROSITE" id="PS00455">
    <property type="entry name" value="AMP_BINDING"/>
    <property type="match status" value="1"/>
</dbReference>
<gene>
    <name evidence="5" type="primary">4CLL7_0</name>
    <name evidence="5" type="ORF">Hypma_007555</name>
</gene>
<dbReference type="Pfam" id="PF13193">
    <property type="entry name" value="AMP-binding_C"/>
    <property type="match status" value="1"/>
</dbReference>
<evidence type="ECO:0000256" key="2">
    <source>
        <dbReference type="ARBA" id="ARBA00022598"/>
    </source>
</evidence>
<dbReference type="InterPro" id="IPR000873">
    <property type="entry name" value="AMP-dep_synth/lig_dom"/>
</dbReference>
<dbReference type="InterPro" id="IPR025110">
    <property type="entry name" value="AMP-bd_C"/>
</dbReference>
<keyword evidence="2" id="KW-0436">Ligase</keyword>
<evidence type="ECO:0000313" key="6">
    <source>
        <dbReference type="Proteomes" id="UP000076154"/>
    </source>
</evidence>
<dbReference type="CDD" id="cd05911">
    <property type="entry name" value="Firefly_Luc_like"/>
    <property type="match status" value="1"/>
</dbReference>
<name>A0A369JVQ6_HYPMA</name>
<dbReference type="Proteomes" id="UP000076154">
    <property type="component" value="Unassembled WGS sequence"/>
</dbReference>
<dbReference type="Gene3D" id="2.30.38.10">
    <property type="entry name" value="Luciferase, Domain 3"/>
    <property type="match status" value="1"/>
</dbReference>
<dbReference type="InterPro" id="IPR045851">
    <property type="entry name" value="AMP-bd_C_sf"/>
</dbReference>
<dbReference type="EMBL" id="LUEZ02000041">
    <property type="protein sequence ID" value="RDB25422.1"/>
    <property type="molecule type" value="Genomic_DNA"/>
</dbReference>
<dbReference type="Gene3D" id="3.40.50.980">
    <property type="match status" value="2"/>
</dbReference>
<protein>
    <submittedName>
        <fullName evidence="5">4-coumarate--CoA ligase-like 7</fullName>
    </submittedName>
</protein>
<feature type="domain" description="AMP-dependent synthetase/ligase" evidence="3">
    <location>
        <begin position="39"/>
        <end position="432"/>
    </location>
</feature>
<dbReference type="PANTHER" id="PTHR24096">
    <property type="entry name" value="LONG-CHAIN-FATTY-ACID--COA LIGASE"/>
    <property type="match status" value="1"/>
</dbReference>
<dbReference type="Gene3D" id="3.30.300.30">
    <property type="match status" value="1"/>
</dbReference>
<reference evidence="5" key="1">
    <citation type="submission" date="2018-04" db="EMBL/GenBank/DDBJ databases">
        <title>Whole genome sequencing of Hypsizygus marmoreus.</title>
        <authorList>
            <person name="Choi I.-G."/>
            <person name="Min B."/>
            <person name="Kim J.-G."/>
            <person name="Kim S."/>
            <person name="Oh Y.-L."/>
            <person name="Kong W.-S."/>
            <person name="Park H."/>
            <person name="Jeong J."/>
            <person name="Song E.-S."/>
        </authorList>
    </citation>
    <scope>NUCLEOTIDE SEQUENCE [LARGE SCALE GENOMIC DNA]</scope>
    <source>
        <strain evidence="5">51987-8</strain>
    </source>
</reference>
<evidence type="ECO:0000313" key="5">
    <source>
        <dbReference type="EMBL" id="RDB25422.1"/>
    </source>
</evidence>
<evidence type="ECO:0000259" key="3">
    <source>
        <dbReference type="Pfam" id="PF00501"/>
    </source>
</evidence>
<proteinExistence type="inferred from homology"/>
<organism evidence="5 6">
    <name type="scientific">Hypsizygus marmoreus</name>
    <name type="common">White beech mushroom</name>
    <name type="synonym">Agaricus marmoreus</name>
    <dbReference type="NCBI Taxonomy" id="39966"/>
    <lineage>
        <taxon>Eukaryota</taxon>
        <taxon>Fungi</taxon>
        <taxon>Dikarya</taxon>
        <taxon>Basidiomycota</taxon>
        <taxon>Agaricomycotina</taxon>
        <taxon>Agaricomycetes</taxon>
        <taxon>Agaricomycetidae</taxon>
        <taxon>Agaricales</taxon>
        <taxon>Tricholomatineae</taxon>
        <taxon>Lyophyllaceae</taxon>
        <taxon>Hypsizygus</taxon>
    </lineage>
</organism>
<accession>A0A369JVQ6</accession>
<dbReference type="PANTHER" id="PTHR24096:SF149">
    <property type="entry name" value="AMP-BINDING DOMAIN-CONTAINING PROTEIN-RELATED"/>
    <property type="match status" value="1"/>
</dbReference>
<evidence type="ECO:0000259" key="4">
    <source>
        <dbReference type="Pfam" id="PF13193"/>
    </source>
</evidence>
<keyword evidence="6" id="KW-1185">Reference proteome</keyword>